<gene>
    <name evidence="2" type="ORF">NEOLEDRAFT_1133215</name>
</gene>
<keyword evidence="3" id="KW-1185">Reference proteome</keyword>
<organism evidence="2 3">
    <name type="scientific">Neolentinus lepideus HHB14362 ss-1</name>
    <dbReference type="NCBI Taxonomy" id="1314782"/>
    <lineage>
        <taxon>Eukaryota</taxon>
        <taxon>Fungi</taxon>
        <taxon>Dikarya</taxon>
        <taxon>Basidiomycota</taxon>
        <taxon>Agaricomycotina</taxon>
        <taxon>Agaricomycetes</taxon>
        <taxon>Gloeophyllales</taxon>
        <taxon>Gloeophyllaceae</taxon>
        <taxon>Neolentinus</taxon>
    </lineage>
</organism>
<feature type="transmembrane region" description="Helical" evidence="1">
    <location>
        <begin position="331"/>
        <end position="349"/>
    </location>
</feature>
<protein>
    <recommendedName>
        <fullName evidence="4">WW domain-containing protein</fullName>
    </recommendedName>
</protein>
<keyword evidence="1" id="KW-0472">Membrane</keyword>
<evidence type="ECO:0000256" key="1">
    <source>
        <dbReference type="SAM" id="Phobius"/>
    </source>
</evidence>
<proteinExistence type="predicted"/>
<reference evidence="2 3" key="1">
    <citation type="journal article" date="2016" name="Mol. Biol. Evol.">
        <title>Comparative Genomics of Early-Diverging Mushroom-Forming Fungi Provides Insights into the Origins of Lignocellulose Decay Capabilities.</title>
        <authorList>
            <person name="Nagy L.G."/>
            <person name="Riley R."/>
            <person name="Tritt A."/>
            <person name="Adam C."/>
            <person name="Daum C."/>
            <person name="Floudas D."/>
            <person name="Sun H."/>
            <person name="Yadav J.S."/>
            <person name="Pangilinan J."/>
            <person name="Larsson K.H."/>
            <person name="Matsuura K."/>
            <person name="Barry K."/>
            <person name="Labutti K."/>
            <person name="Kuo R."/>
            <person name="Ohm R.A."/>
            <person name="Bhattacharya S.S."/>
            <person name="Shirouzu T."/>
            <person name="Yoshinaga Y."/>
            <person name="Martin F.M."/>
            <person name="Grigoriev I.V."/>
            <person name="Hibbett D.S."/>
        </authorList>
    </citation>
    <scope>NUCLEOTIDE SEQUENCE [LARGE SCALE GENOMIC DNA]</scope>
    <source>
        <strain evidence="2 3">HHB14362 ss-1</strain>
    </source>
</reference>
<dbReference type="EMBL" id="KV425570">
    <property type="protein sequence ID" value="KZT25700.1"/>
    <property type="molecule type" value="Genomic_DNA"/>
</dbReference>
<feature type="transmembrane region" description="Helical" evidence="1">
    <location>
        <begin position="356"/>
        <end position="374"/>
    </location>
</feature>
<dbReference type="OrthoDB" id="2674421at2759"/>
<evidence type="ECO:0000313" key="3">
    <source>
        <dbReference type="Proteomes" id="UP000076761"/>
    </source>
</evidence>
<sequence>MSDQSKQESVVILGSPVQKASPITAVSTSRYSCRSLIGPTHHTVTLGSRSLTPGYLPRGWSSHINPEGQTYFFGTIPLRVVTEERLHVQEVLDKICKWIIYFAELLKEREIQGIDSVELYLELSSEGCLYYLVDHSSRREFWLEDVSTEALGLPQADSPAHLGYVLEEHYWTHVEHFPMHSGGIPRSILDDLRAIFVQGSIDQLTSNCSPFPYPPQDCKKFIKLLKLPRDSELVTDGNLIFTVARLWSVISGHRFNIHYGGEQPKFSREQSTLDSPRSSRFLTRSISCILWRIPEVYINKLDKIYDDNIVYADHWRMFMSRCIDDWQATTTWSLGFLMTNTLLLLNFSYRLPLGSVSLLLCVGSILSAIGLSMYHHDQREAVSAEAAAYLDNVQSDRWGFDLIGTLYSLPKALFVWALVLFAVQSTMLAFRLDGLRAALAITCGVVCVAKVSRRYLDGSVAWCPDLAWSKFFGPSAKQTEDQLPI</sequence>
<evidence type="ECO:0008006" key="4">
    <source>
        <dbReference type="Google" id="ProtNLM"/>
    </source>
</evidence>
<keyword evidence="1" id="KW-1133">Transmembrane helix</keyword>
<dbReference type="Proteomes" id="UP000076761">
    <property type="component" value="Unassembled WGS sequence"/>
</dbReference>
<accession>A0A165SUJ2</accession>
<evidence type="ECO:0000313" key="2">
    <source>
        <dbReference type="EMBL" id="KZT25700.1"/>
    </source>
</evidence>
<keyword evidence="1" id="KW-0812">Transmembrane</keyword>
<dbReference type="InParanoid" id="A0A165SUJ2"/>
<name>A0A165SUJ2_9AGAM</name>
<dbReference type="AlphaFoldDB" id="A0A165SUJ2"/>